<dbReference type="InterPro" id="IPR051328">
    <property type="entry name" value="T7SS_ABC-Transporter"/>
</dbReference>
<accession>A0A432MJ31</accession>
<feature type="transmembrane region" description="Helical" evidence="5">
    <location>
        <begin position="203"/>
        <end position="223"/>
    </location>
</feature>
<organism evidence="7 8">
    <name type="scientific">Tautonia sociabilis</name>
    <dbReference type="NCBI Taxonomy" id="2080755"/>
    <lineage>
        <taxon>Bacteria</taxon>
        <taxon>Pseudomonadati</taxon>
        <taxon>Planctomycetota</taxon>
        <taxon>Planctomycetia</taxon>
        <taxon>Isosphaerales</taxon>
        <taxon>Isosphaeraceae</taxon>
        <taxon>Tautonia</taxon>
    </lineage>
</organism>
<feature type="domain" description="ABC-2 type transporter transmembrane" evidence="6">
    <location>
        <begin position="60"/>
        <end position="192"/>
    </location>
</feature>
<dbReference type="Pfam" id="PF12698">
    <property type="entry name" value="ABC2_membrane_3"/>
    <property type="match status" value="1"/>
</dbReference>
<keyword evidence="3 5" id="KW-1133">Transmembrane helix</keyword>
<protein>
    <submittedName>
        <fullName evidence="7">ABC transporter permease</fullName>
    </submittedName>
</protein>
<dbReference type="PANTHER" id="PTHR43077">
    <property type="entry name" value="TRANSPORT PERMEASE YVFS-RELATED"/>
    <property type="match status" value="1"/>
</dbReference>
<dbReference type="Proteomes" id="UP000280296">
    <property type="component" value="Unassembled WGS sequence"/>
</dbReference>
<comment type="subcellular location">
    <subcellularLocation>
        <location evidence="1">Membrane</location>
        <topology evidence="1">Multi-pass membrane protein</topology>
    </subcellularLocation>
</comment>
<keyword evidence="8" id="KW-1185">Reference proteome</keyword>
<evidence type="ECO:0000256" key="4">
    <source>
        <dbReference type="ARBA" id="ARBA00023136"/>
    </source>
</evidence>
<dbReference type="Pfam" id="PF12679">
    <property type="entry name" value="ABC2_membrane_2"/>
    <property type="match status" value="1"/>
</dbReference>
<sequence length="556" mass="61104">MILRENPVLIRELLVNLRSSRSFLLQLAYVVFLGVVVYFAWPAGEEATNQVSPGVSQRLFNLFFLGQFFLVALVAPTFAAGSITGEKERKTYELLLASPLEPSTILVGKLLSSSTYLVLLIISSLPLMILCFLLGGILLSEIARAYLVLILAAGTFGLISVACSSFFGRTSSALVVSYLVILPLALITVTVTQTDDVVLRDFVSIAVLPPWCIAIWVIVGLLINRRLLFPPDVGSEGKEVIDEEEEMKYAVGVVIDRELFPDMLFAPAKRTDLMPDGTNPVLDKELRSEIFSQGTLMLRLVIQVSMFLSIPLMAYLLFLRPELTGYYVGYVLMFNLLVGPVFSSGSITQERERKTLGLLLTTLLKPGTIVIAKLLASARVSTVLTFLLTEQLLLAYILIPELRDRWWTLLIFLSLIAATCVTTTTVGLLCSALSRRTAVAMVVTYLALLALFIGPVGLVWYLQGYTALSEERLASLTITSPFAAAMSIPIPSSDDGQPYTPSFLGSTALDLSIGSKTLSVPIWVAYLAMTPVIVVVLNVLTYLAFRWRWWRAGMSI</sequence>
<evidence type="ECO:0000256" key="5">
    <source>
        <dbReference type="SAM" id="Phobius"/>
    </source>
</evidence>
<feature type="transmembrane region" description="Helical" evidence="5">
    <location>
        <begin position="296"/>
        <end position="318"/>
    </location>
</feature>
<evidence type="ECO:0000313" key="7">
    <source>
        <dbReference type="EMBL" id="RUL87373.1"/>
    </source>
</evidence>
<dbReference type="AlphaFoldDB" id="A0A432MJ31"/>
<proteinExistence type="predicted"/>
<evidence type="ECO:0000256" key="1">
    <source>
        <dbReference type="ARBA" id="ARBA00004141"/>
    </source>
</evidence>
<feature type="transmembrane region" description="Helical" evidence="5">
    <location>
        <begin position="523"/>
        <end position="545"/>
    </location>
</feature>
<reference evidence="7 8" key="1">
    <citation type="submission" date="2018-12" db="EMBL/GenBank/DDBJ databases">
        <authorList>
            <person name="Toschakov S.V."/>
        </authorList>
    </citation>
    <scope>NUCLEOTIDE SEQUENCE [LARGE SCALE GENOMIC DNA]</scope>
    <source>
        <strain evidence="7 8">GM2012</strain>
    </source>
</reference>
<dbReference type="GO" id="GO:0140359">
    <property type="term" value="F:ABC-type transporter activity"/>
    <property type="evidence" value="ECO:0007669"/>
    <property type="project" value="InterPro"/>
</dbReference>
<keyword evidence="4 5" id="KW-0472">Membrane</keyword>
<feature type="transmembrane region" description="Helical" evidence="5">
    <location>
        <begin position="406"/>
        <end position="434"/>
    </location>
</feature>
<feature type="transmembrane region" description="Helical" evidence="5">
    <location>
        <begin position="145"/>
        <end position="167"/>
    </location>
</feature>
<reference evidence="7 8" key="2">
    <citation type="submission" date="2019-01" db="EMBL/GenBank/DDBJ databases">
        <title>Tautonia sociabilis, a novel thermotolerant planctomycete of Isosphaeraceae family, isolated from a 4000 m deep subterranean habitat.</title>
        <authorList>
            <person name="Kovaleva O.L."/>
            <person name="Elcheninov A.G."/>
            <person name="Van Heerden E."/>
            <person name="Toshchakov S.V."/>
            <person name="Novikov A."/>
            <person name="Bonch-Osmolovskaya E.A."/>
            <person name="Kublanov I.V."/>
        </authorList>
    </citation>
    <scope>NUCLEOTIDE SEQUENCE [LARGE SCALE GENOMIC DNA]</scope>
    <source>
        <strain evidence="7 8">GM2012</strain>
    </source>
</reference>
<evidence type="ECO:0000313" key="8">
    <source>
        <dbReference type="Proteomes" id="UP000280296"/>
    </source>
</evidence>
<feature type="transmembrane region" description="Helical" evidence="5">
    <location>
        <begin position="61"/>
        <end position="80"/>
    </location>
</feature>
<dbReference type="EMBL" id="RYZH01000022">
    <property type="protein sequence ID" value="RUL87373.1"/>
    <property type="molecule type" value="Genomic_DNA"/>
</dbReference>
<dbReference type="OrthoDB" id="226946at2"/>
<feature type="transmembrane region" description="Helical" evidence="5">
    <location>
        <begin position="440"/>
        <end position="461"/>
    </location>
</feature>
<feature type="transmembrane region" description="Helical" evidence="5">
    <location>
        <begin position="116"/>
        <end position="139"/>
    </location>
</feature>
<evidence type="ECO:0000256" key="3">
    <source>
        <dbReference type="ARBA" id="ARBA00022989"/>
    </source>
</evidence>
<evidence type="ECO:0000259" key="6">
    <source>
        <dbReference type="Pfam" id="PF12698"/>
    </source>
</evidence>
<feature type="transmembrane region" description="Helical" evidence="5">
    <location>
        <begin position="324"/>
        <end position="343"/>
    </location>
</feature>
<feature type="transmembrane region" description="Helical" evidence="5">
    <location>
        <begin position="382"/>
        <end position="399"/>
    </location>
</feature>
<dbReference type="RefSeq" id="WP_126725737.1">
    <property type="nucleotide sequence ID" value="NZ_RYZH01000022.1"/>
</dbReference>
<gene>
    <name evidence="7" type="ORF">TsocGM_12650</name>
</gene>
<dbReference type="PANTHER" id="PTHR43077:SF10">
    <property type="entry name" value="TRANSPORT PERMEASE PROTEIN"/>
    <property type="match status" value="1"/>
</dbReference>
<evidence type="ECO:0000256" key="2">
    <source>
        <dbReference type="ARBA" id="ARBA00022692"/>
    </source>
</evidence>
<dbReference type="InterPro" id="IPR013525">
    <property type="entry name" value="ABC2_TM"/>
</dbReference>
<comment type="caution">
    <text evidence="7">The sequence shown here is derived from an EMBL/GenBank/DDBJ whole genome shotgun (WGS) entry which is preliminary data.</text>
</comment>
<dbReference type="GO" id="GO:0005886">
    <property type="term" value="C:plasma membrane"/>
    <property type="evidence" value="ECO:0007669"/>
    <property type="project" value="UniProtKB-SubCell"/>
</dbReference>
<feature type="transmembrane region" description="Helical" evidence="5">
    <location>
        <begin position="174"/>
        <end position="191"/>
    </location>
</feature>
<name>A0A432MJ31_9BACT</name>
<keyword evidence="2 5" id="KW-0812">Transmembrane</keyword>
<feature type="transmembrane region" description="Helical" evidence="5">
    <location>
        <begin position="21"/>
        <end position="41"/>
    </location>
</feature>